<evidence type="ECO:0000313" key="2">
    <source>
        <dbReference type="Proteomes" id="UP000037274"/>
    </source>
</evidence>
<protein>
    <recommendedName>
        <fullName evidence="3">PLAT domain-containing protein</fullName>
    </recommendedName>
</protein>
<proteinExistence type="predicted"/>
<comment type="caution">
    <text evidence="1">The sequence shown here is derived from an EMBL/GenBank/DDBJ whole genome shotgun (WGS) entry which is preliminary data.</text>
</comment>
<dbReference type="SUPFAM" id="SSF49723">
    <property type="entry name" value="Lipase/lipooxygenase domain (PLAT/LH2 domain)"/>
    <property type="match status" value="1"/>
</dbReference>
<dbReference type="Gene3D" id="2.60.60.20">
    <property type="entry name" value="PLAT/LH2 domain"/>
    <property type="match status" value="1"/>
</dbReference>
<sequence>MPDIDCIEVEVLTGDEPGAGTDALVYLGIGGREFLLDNDDEDDFRRGDRNYFTLGRGSTVTHPSTNDPRTPPLTFEDLDRHPVYLRLEAQVEDDSWLLDNVWVRVGCDESVERYGRRMLDGRGESRSLWLGIRHGRVLHLERVR</sequence>
<dbReference type="InterPro" id="IPR036392">
    <property type="entry name" value="PLAT/LH2_dom_sf"/>
</dbReference>
<gene>
    <name evidence="1" type="ORF">ACH49_21540</name>
</gene>
<evidence type="ECO:0000313" key="1">
    <source>
        <dbReference type="EMBL" id="KMS75435.1"/>
    </source>
</evidence>
<dbReference type="RefSeq" id="WP_048573629.1">
    <property type="nucleotide sequence ID" value="NZ_LFEH01000088.1"/>
</dbReference>
<name>A0ABR5HUL0_STRLW</name>
<organism evidence="1 2">
    <name type="scientific">Streptomyces leeuwenhoekii</name>
    <dbReference type="NCBI Taxonomy" id="1437453"/>
    <lineage>
        <taxon>Bacteria</taxon>
        <taxon>Bacillati</taxon>
        <taxon>Actinomycetota</taxon>
        <taxon>Actinomycetes</taxon>
        <taxon>Kitasatosporales</taxon>
        <taxon>Streptomycetaceae</taxon>
        <taxon>Streptomyces</taxon>
    </lineage>
</organism>
<dbReference type="EMBL" id="LFEH01000088">
    <property type="protein sequence ID" value="KMS75435.1"/>
    <property type="molecule type" value="Genomic_DNA"/>
</dbReference>
<evidence type="ECO:0008006" key="3">
    <source>
        <dbReference type="Google" id="ProtNLM"/>
    </source>
</evidence>
<keyword evidence="2" id="KW-1185">Reference proteome</keyword>
<dbReference type="Proteomes" id="UP000037274">
    <property type="component" value="Unassembled WGS sequence"/>
</dbReference>
<accession>A0ABR5HUL0</accession>
<reference evidence="1 2" key="1">
    <citation type="submission" date="2015-06" db="EMBL/GenBank/DDBJ databases">
        <title>Draft genome sequence of Streptomyces leeuwenhoekii C58, which produces the novel lasso peptide, chaxapeptin.</title>
        <authorList>
            <person name="Yi Y."/>
            <person name="Hai D."/>
            <person name="Jaspars M."/>
            <person name="Sheng H."/>
            <person name="Rateb M.E."/>
            <person name="Bull A."/>
            <person name="Goodfellow M."/>
            <person name="Asenjo J.A."/>
            <person name="Ebel R."/>
        </authorList>
    </citation>
    <scope>NUCLEOTIDE SEQUENCE [LARGE SCALE GENOMIC DNA]</scope>
    <source>
        <strain evidence="1 2">C58</strain>
    </source>
</reference>